<dbReference type="Proteomes" id="UP000244956">
    <property type="component" value="Unassembled WGS sequence"/>
</dbReference>
<feature type="region of interest" description="Disordered" evidence="1">
    <location>
        <begin position="1048"/>
        <end position="1082"/>
    </location>
</feature>
<evidence type="ECO:0000256" key="1">
    <source>
        <dbReference type="SAM" id="MobiDB-lite"/>
    </source>
</evidence>
<dbReference type="RefSeq" id="WP_109264764.1">
    <property type="nucleotide sequence ID" value="NZ_QEWP01000009.1"/>
</dbReference>
<feature type="transmembrane region" description="Helical" evidence="2">
    <location>
        <begin position="942"/>
        <end position="961"/>
    </location>
</feature>
<feature type="transmembrane region" description="Helical" evidence="2">
    <location>
        <begin position="357"/>
        <end position="378"/>
    </location>
</feature>
<feature type="transmembrane region" description="Helical" evidence="2">
    <location>
        <begin position="988"/>
        <end position="1008"/>
    </location>
</feature>
<dbReference type="OrthoDB" id="9809409at2"/>
<dbReference type="GO" id="GO:0042910">
    <property type="term" value="F:xenobiotic transmembrane transporter activity"/>
    <property type="evidence" value="ECO:0007669"/>
    <property type="project" value="TreeGrafter"/>
</dbReference>
<dbReference type="InterPro" id="IPR001036">
    <property type="entry name" value="Acrflvin-R"/>
</dbReference>
<dbReference type="Gene3D" id="3.30.70.1430">
    <property type="entry name" value="Multidrug efflux transporter AcrB pore domain"/>
    <property type="match status" value="1"/>
</dbReference>
<keyword evidence="2" id="KW-0472">Membrane</keyword>
<organism evidence="3 4">
    <name type="scientific">Marinilabilia rubra</name>
    <dbReference type="NCBI Taxonomy" id="2162893"/>
    <lineage>
        <taxon>Bacteria</taxon>
        <taxon>Pseudomonadati</taxon>
        <taxon>Bacteroidota</taxon>
        <taxon>Bacteroidia</taxon>
        <taxon>Marinilabiliales</taxon>
        <taxon>Marinilabiliaceae</taxon>
        <taxon>Marinilabilia</taxon>
    </lineage>
</organism>
<feature type="transmembrane region" description="Helical" evidence="2">
    <location>
        <begin position="914"/>
        <end position="936"/>
    </location>
</feature>
<reference evidence="3 4" key="1">
    <citation type="submission" date="2018-05" db="EMBL/GenBank/DDBJ databases">
        <title>Marinilabilia rubrum sp. nov., isolated from saltern sediment.</title>
        <authorList>
            <person name="Zhang R."/>
        </authorList>
    </citation>
    <scope>NUCLEOTIDE SEQUENCE [LARGE SCALE GENOMIC DNA]</scope>
    <source>
        <strain evidence="3 4">WTE16</strain>
    </source>
</reference>
<feature type="transmembrane region" description="Helical" evidence="2">
    <location>
        <begin position="443"/>
        <end position="467"/>
    </location>
</feature>
<evidence type="ECO:0000256" key="2">
    <source>
        <dbReference type="SAM" id="Phobius"/>
    </source>
</evidence>
<dbReference type="Gene3D" id="1.20.1640.10">
    <property type="entry name" value="Multidrug efflux transporter AcrB transmembrane domain"/>
    <property type="match status" value="3"/>
</dbReference>
<dbReference type="PANTHER" id="PTHR32063:SF0">
    <property type="entry name" value="SWARMING MOTILITY PROTEIN SWRC"/>
    <property type="match status" value="1"/>
</dbReference>
<dbReference type="AlphaFoldDB" id="A0A2U2B7J4"/>
<feature type="transmembrane region" description="Helical" evidence="2">
    <location>
        <begin position="384"/>
        <end position="404"/>
    </location>
</feature>
<dbReference type="SUPFAM" id="SSF82693">
    <property type="entry name" value="Multidrug efflux transporter AcrB pore domain, PN1, PN2, PC1 and PC2 subdomains"/>
    <property type="match status" value="1"/>
</dbReference>
<feature type="transmembrane region" description="Helical" evidence="2">
    <location>
        <begin position="889"/>
        <end position="907"/>
    </location>
</feature>
<dbReference type="InterPro" id="IPR027463">
    <property type="entry name" value="AcrB_DN_DC_subdom"/>
</dbReference>
<evidence type="ECO:0008006" key="5">
    <source>
        <dbReference type="Google" id="ProtNLM"/>
    </source>
</evidence>
<dbReference type="EMBL" id="QEWP01000009">
    <property type="protein sequence ID" value="PWD99025.1"/>
    <property type="molecule type" value="Genomic_DNA"/>
</dbReference>
<evidence type="ECO:0000313" key="3">
    <source>
        <dbReference type="EMBL" id="PWD99025.1"/>
    </source>
</evidence>
<feature type="compositionally biased region" description="Basic residues" evidence="1">
    <location>
        <begin position="1068"/>
        <end position="1082"/>
    </location>
</feature>
<dbReference type="Gene3D" id="3.30.2090.10">
    <property type="entry name" value="Multidrug efflux transporter AcrB TolC docking domain, DN and DC subdomains"/>
    <property type="match status" value="1"/>
</dbReference>
<dbReference type="PRINTS" id="PR00702">
    <property type="entry name" value="ACRIFLAVINRP"/>
</dbReference>
<keyword evidence="2" id="KW-0812">Transmembrane</keyword>
<sequence length="1082" mass="121592">MKNAFSINIIFLLLTIVGLALVPKLPVQLQPDDTGERVHVSYQWRGMGPEVIEKEVTSPIEGTLSSMRGLKRVTSNSYSNRGRVTLVFKDGTDMDAARFEVMSLMRGLHSRLPDGVKLPQVGYKRGNADDNPLLMVYTINGEGNSYSLQQYAERYIAPGISNLPEISNVSVTGASPMEWNITYRKEHLKQAGLDVNALQTAIRDHLNVREIGSATVHKGTNKELINLTYSAKPGDSLIWNELVVGKQGNRVLKLTDVAKPELRESEPRSYFRVNGLNTVYLVINSAKGANQVDLAGRVKQEIERQKTSFPENFSMLVNYDASKEISREVEKITSRALLAIIILLVFVLLVSRNWRYLLIVGLSLGANLSIAVIFYYILGIEIHIYSLAGITVSLGMIIDNTIVMTDHLRHSNNRRAFLAILAATLTTMGALVVIFFLKEEQKLNLIDFAVVMIVNLSVSLGIALWLVPSLMDRLPLSSSTGRGFRRRKRRIVRLTRGYATFLKFGLRWRRAFIVIFILGFGLPVFLLPDKLEAEKDEELAWYQKTYNSTLGNDSYTSVVKPWVNRILGGSWYYFSNYFSSGNFNWDNNRTKLYMRGSMPDGSSVHQMNDVFTDIENYLAGFEEVDLFTSRIYSIENASIEITFTDEAENSSFPHVLKNRLISKANQIGSSDFTIYGVGQGFSNRTRDGMRNNRIELRGYNYDLILEEAGVFSDSLLKNPRIQEVIIQTGSSWRGKPRYGFVMGLEPARLEEVGSSLRNVYQNLLYQAPNDVKAAYIPGKNGTVAVTLSEANQGKTSVWDMQNNLLYSGESGFRLKDVGFLTKERTGDVIRKQNQEYVLMVEYDFIGPYQLNRRVRERFMEQLNEELPVGFSAVSKSGWGGWNREDKTQYWLLLIVAAVIFFLCSVLFESLRQPLVVISAIPVSFIGLFLTFAIFKINFDQGGYAAMILLCGLTVNAALYIINDYNNMRKSNQTQSKFKLYLKAFNHKIIPIALTTLSTIMGLLPFLLAGPDEGFWFSLAAGATGGLVFSLIAVAVFMPIIQLPKSQNAIPGPTNPLKGEPQTRDHSTLNKKHAKQNPKPKTP</sequence>
<gene>
    <name evidence="3" type="ORF">DDZ16_12225</name>
</gene>
<keyword evidence="4" id="KW-1185">Reference proteome</keyword>
<dbReference type="Pfam" id="PF00873">
    <property type="entry name" value="ACR_tran"/>
    <property type="match status" value="2"/>
</dbReference>
<dbReference type="GO" id="GO:0005886">
    <property type="term" value="C:plasma membrane"/>
    <property type="evidence" value="ECO:0007669"/>
    <property type="project" value="TreeGrafter"/>
</dbReference>
<feature type="transmembrane region" description="Helical" evidence="2">
    <location>
        <begin position="416"/>
        <end position="437"/>
    </location>
</feature>
<keyword evidence="2" id="KW-1133">Transmembrane helix</keyword>
<name>A0A2U2B7J4_9BACT</name>
<comment type="caution">
    <text evidence="3">The sequence shown here is derived from an EMBL/GenBank/DDBJ whole genome shotgun (WGS) entry which is preliminary data.</text>
</comment>
<feature type="transmembrane region" description="Helical" evidence="2">
    <location>
        <begin position="1014"/>
        <end position="1037"/>
    </location>
</feature>
<accession>A0A2U2B7J4</accession>
<protein>
    <recommendedName>
        <fullName evidence="5">AcrB/AcrD/AcrF family protein</fullName>
    </recommendedName>
</protein>
<feature type="transmembrane region" description="Helical" evidence="2">
    <location>
        <begin position="511"/>
        <end position="528"/>
    </location>
</feature>
<proteinExistence type="predicted"/>
<dbReference type="SUPFAM" id="SSF82866">
    <property type="entry name" value="Multidrug efflux transporter AcrB transmembrane domain"/>
    <property type="match status" value="2"/>
</dbReference>
<evidence type="ECO:0000313" key="4">
    <source>
        <dbReference type="Proteomes" id="UP000244956"/>
    </source>
</evidence>
<dbReference type="Gene3D" id="3.30.70.1320">
    <property type="entry name" value="Multidrug efflux transporter AcrB pore domain like"/>
    <property type="match status" value="1"/>
</dbReference>
<dbReference type="PANTHER" id="PTHR32063">
    <property type="match status" value="1"/>
</dbReference>
<feature type="transmembrane region" description="Helical" evidence="2">
    <location>
        <begin position="332"/>
        <end position="350"/>
    </location>
</feature>